<dbReference type="EMBL" id="VMNX01000094">
    <property type="protein sequence ID" value="MPY51389.1"/>
    <property type="molecule type" value="Genomic_DNA"/>
</dbReference>
<reference evidence="1 2" key="1">
    <citation type="submission" date="2019-09" db="EMBL/GenBank/DDBJ databases">
        <authorList>
            <person name="Duangmal K."/>
            <person name="Teo W.F.A."/>
            <person name="Lipun K."/>
        </authorList>
    </citation>
    <scope>NUCLEOTIDE SEQUENCE [LARGE SCALE GENOMIC DNA]</scope>
    <source>
        <strain evidence="1 2">K1PN6</strain>
    </source>
</reference>
<accession>A0A5N8WVT0</accession>
<evidence type="ECO:0000313" key="1">
    <source>
        <dbReference type="EMBL" id="MPY51389.1"/>
    </source>
</evidence>
<name>A0A5N8WVT0_9ACTN</name>
<evidence type="ECO:0000313" key="2">
    <source>
        <dbReference type="Proteomes" id="UP000373149"/>
    </source>
</evidence>
<protein>
    <submittedName>
        <fullName evidence="1">Uncharacterized protein</fullName>
    </submittedName>
</protein>
<dbReference type="RefSeq" id="WP_152865716.1">
    <property type="nucleotide sequence ID" value="NZ_VMNX01000094.1"/>
</dbReference>
<keyword evidence="2" id="KW-1185">Reference proteome</keyword>
<gene>
    <name evidence="1" type="ORF">FPZ41_23650</name>
</gene>
<dbReference type="Proteomes" id="UP000373149">
    <property type="component" value="Unassembled WGS sequence"/>
</dbReference>
<sequence>MRLVAVLASTGLLVGIVLSALPQEPLPPPFSAGHHEDGGTAGGPVAHEAEAVFRVLEHAGLPMENVVLHTRRDQDPDGLLGRHDGYHSKVTFEDRRIDGGAVAAADPGSVQLGGAIEVFRGTGAALARVERLRSDAAHPDLAEYVYHRGRILLRLSPYLREPSADAYAAVVGASALPRSTADPVSGTV</sequence>
<proteinExistence type="predicted"/>
<dbReference type="AlphaFoldDB" id="A0A5N8WVT0"/>
<comment type="caution">
    <text evidence="1">The sequence shown here is derived from an EMBL/GenBank/DDBJ whole genome shotgun (WGS) entry which is preliminary data.</text>
</comment>
<organism evidence="1 2">
    <name type="scientific">Streptomyces acidicola</name>
    <dbReference type="NCBI Taxonomy" id="2596892"/>
    <lineage>
        <taxon>Bacteria</taxon>
        <taxon>Bacillati</taxon>
        <taxon>Actinomycetota</taxon>
        <taxon>Actinomycetes</taxon>
        <taxon>Kitasatosporales</taxon>
        <taxon>Streptomycetaceae</taxon>
        <taxon>Streptomyces</taxon>
    </lineage>
</organism>